<dbReference type="EMBL" id="JARGDN010000004">
    <property type="protein sequence ID" value="MDG9733380.1"/>
    <property type="molecule type" value="Genomic_DNA"/>
</dbReference>
<dbReference type="OrthoDB" id="361483at2"/>
<comment type="subcellular location">
    <subcellularLocation>
        <location evidence="1">Membrane</location>
        <topology evidence="1">Multi-pass membrane protein</topology>
    </subcellularLocation>
</comment>
<sequence>MEKIKKLLIQYQVAILYLIFGVLTTIVNIVVFALCYKIWHVDYSFSYVAAWFWSVLFAYLTNRKWVFHSTATNVKSVINEIWQFIVARIVTALLGYAILSFGVVVLKQDAQIWNVIQNIFVIVTNFVLSKLVIFKKKA</sequence>
<dbReference type="AlphaFoldDB" id="A0A5B8T209"/>
<feature type="domain" description="GtrA/DPMS transmembrane" evidence="7">
    <location>
        <begin position="17"/>
        <end position="134"/>
    </location>
</feature>
<accession>A0A5B8T209</accession>
<evidence type="ECO:0000256" key="3">
    <source>
        <dbReference type="ARBA" id="ARBA00022692"/>
    </source>
</evidence>
<evidence type="ECO:0000256" key="1">
    <source>
        <dbReference type="ARBA" id="ARBA00004141"/>
    </source>
</evidence>
<evidence type="ECO:0000313" key="10">
    <source>
        <dbReference type="Proteomes" id="UP000321296"/>
    </source>
</evidence>
<reference evidence="8 11" key="2">
    <citation type="submission" date="2023-02" db="EMBL/GenBank/DDBJ databases">
        <title>Antimicrobial susceptibility testing and tentative epidemiological cut-off values for Lactobacillaceae family species intended for ingestion.</title>
        <authorList>
            <person name="Noehr-Meldgaard K."/>
            <person name="Struve C."/>
            <person name="Ingmer H."/>
            <person name="Koza A."/>
            <person name="Al-Nakeeb K."/>
            <person name="Agersoe Y."/>
        </authorList>
    </citation>
    <scope>NUCLEOTIDE SEQUENCE [LARGE SCALE GENOMIC DNA]</scope>
    <source>
        <strain evidence="8 11">DSM 20193</strain>
    </source>
</reference>
<dbReference type="Proteomes" id="UP000321296">
    <property type="component" value="Chromosome"/>
</dbReference>
<evidence type="ECO:0000259" key="7">
    <source>
        <dbReference type="Pfam" id="PF04138"/>
    </source>
</evidence>
<dbReference type="InterPro" id="IPR007267">
    <property type="entry name" value="GtrA_DPMS_TM"/>
</dbReference>
<keyword evidence="4 6" id="KW-1133">Transmembrane helix</keyword>
<dbReference type="RefSeq" id="WP_036068727.1">
    <property type="nucleotide sequence ID" value="NZ_BMBQ01000001.1"/>
</dbReference>
<keyword evidence="5 6" id="KW-0472">Membrane</keyword>
<evidence type="ECO:0000256" key="4">
    <source>
        <dbReference type="ARBA" id="ARBA00022989"/>
    </source>
</evidence>
<dbReference type="InterPro" id="IPR051401">
    <property type="entry name" value="GtrA_CellWall_Glycosyl"/>
</dbReference>
<dbReference type="GO" id="GO:0000271">
    <property type="term" value="P:polysaccharide biosynthetic process"/>
    <property type="evidence" value="ECO:0007669"/>
    <property type="project" value="InterPro"/>
</dbReference>
<dbReference type="KEGG" id="lpse:FGL85_09405"/>
<evidence type="ECO:0000256" key="5">
    <source>
        <dbReference type="ARBA" id="ARBA00023136"/>
    </source>
</evidence>
<dbReference type="GeneID" id="64345073"/>
<name>A0A5B8T209_LEUPS</name>
<keyword evidence="3 6" id="KW-0812">Transmembrane</keyword>
<dbReference type="GO" id="GO:0005886">
    <property type="term" value="C:plasma membrane"/>
    <property type="evidence" value="ECO:0007669"/>
    <property type="project" value="TreeGrafter"/>
</dbReference>
<proteinExistence type="inferred from homology"/>
<keyword evidence="11" id="KW-1185">Reference proteome</keyword>
<evidence type="ECO:0000256" key="6">
    <source>
        <dbReference type="SAM" id="Phobius"/>
    </source>
</evidence>
<evidence type="ECO:0000313" key="9">
    <source>
        <dbReference type="EMBL" id="QEA42701.1"/>
    </source>
</evidence>
<dbReference type="EMBL" id="CP042383">
    <property type="protein sequence ID" value="QEA42701.1"/>
    <property type="molecule type" value="Genomic_DNA"/>
</dbReference>
<gene>
    <name evidence="9" type="ORF">FGL85_09405</name>
    <name evidence="8" type="ORF">P1N92_04505</name>
</gene>
<feature type="transmembrane region" description="Helical" evidence="6">
    <location>
        <begin position="81"/>
        <end position="106"/>
    </location>
</feature>
<evidence type="ECO:0000313" key="8">
    <source>
        <dbReference type="EMBL" id="MDG9733380.1"/>
    </source>
</evidence>
<dbReference type="PANTHER" id="PTHR38459">
    <property type="entry name" value="PROPHAGE BACTOPRENOL-LINKED GLUCOSE TRANSLOCASE HOMOLOG"/>
    <property type="match status" value="1"/>
</dbReference>
<dbReference type="PANTHER" id="PTHR38459:SF5">
    <property type="entry name" value="CELL WALL TEICHOIC ACID GLYCOSYLATION PROTEIN GTCA"/>
    <property type="match status" value="1"/>
</dbReference>
<organism evidence="9 10">
    <name type="scientific">Leuconostoc pseudomesenteroides</name>
    <dbReference type="NCBI Taxonomy" id="33968"/>
    <lineage>
        <taxon>Bacteria</taxon>
        <taxon>Bacillati</taxon>
        <taxon>Bacillota</taxon>
        <taxon>Bacilli</taxon>
        <taxon>Lactobacillales</taxon>
        <taxon>Lactobacillaceae</taxon>
        <taxon>Leuconostoc</taxon>
    </lineage>
</organism>
<dbReference type="Proteomes" id="UP001529201">
    <property type="component" value="Unassembled WGS sequence"/>
</dbReference>
<feature type="transmembrane region" description="Helical" evidence="6">
    <location>
        <begin position="45"/>
        <end position="61"/>
    </location>
</feature>
<feature type="transmembrane region" description="Helical" evidence="6">
    <location>
        <begin position="112"/>
        <end position="133"/>
    </location>
</feature>
<dbReference type="Pfam" id="PF04138">
    <property type="entry name" value="GtrA_DPMS_TM"/>
    <property type="match status" value="1"/>
</dbReference>
<comment type="similarity">
    <text evidence="2">Belongs to the GtrA family.</text>
</comment>
<reference evidence="9 10" key="1">
    <citation type="submission" date="2019-06" db="EMBL/GenBank/DDBJ databases">
        <title>Genome analyses of bacteria isolated from kimchi.</title>
        <authorList>
            <person name="Lee S."/>
            <person name="Ahn S."/>
            <person name="Roh S."/>
        </authorList>
    </citation>
    <scope>NUCLEOTIDE SEQUENCE [LARGE SCALE GENOMIC DNA]</scope>
    <source>
        <strain evidence="9 10">CBA3630</strain>
    </source>
</reference>
<feature type="transmembrane region" description="Helical" evidence="6">
    <location>
        <begin position="12"/>
        <end position="39"/>
    </location>
</feature>
<evidence type="ECO:0000313" key="11">
    <source>
        <dbReference type="Proteomes" id="UP001529201"/>
    </source>
</evidence>
<evidence type="ECO:0000256" key="2">
    <source>
        <dbReference type="ARBA" id="ARBA00009399"/>
    </source>
</evidence>
<protein>
    <submittedName>
        <fullName evidence="9">GtrA family protein</fullName>
    </submittedName>
</protein>